<evidence type="ECO:0000259" key="1">
    <source>
        <dbReference type="Pfam" id="PF00501"/>
    </source>
</evidence>
<feature type="domain" description="AMP-dependent synthetase/ligase" evidence="1">
    <location>
        <begin position="14"/>
        <end position="371"/>
    </location>
</feature>
<dbReference type="Gene3D" id="3.30.300.30">
    <property type="match status" value="1"/>
</dbReference>
<dbReference type="Pfam" id="PF00501">
    <property type="entry name" value="AMP-binding"/>
    <property type="match status" value="1"/>
</dbReference>
<accession>A0A1V3BYX0</accession>
<keyword evidence="4" id="KW-1185">Reference proteome</keyword>
<dbReference type="InterPro" id="IPR025110">
    <property type="entry name" value="AMP-bd_C"/>
</dbReference>
<gene>
    <name evidence="3" type="ORF">NOSIN_07060</name>
</gene>
<dbReference type="Gene3D" id="3.40.50.12780">
    <property type="entry name" value="N-terminal domain of ligase-like"/>
    <property type="match status" value="1"/>
</dbReference>
<dbReference type="InterPro" id="IPR000873">
    <property type="entry name" value="AMP-dep_synth/lig_dom"/>
</dbReference>
<evidence type="ECO:0000313" key="3">
    <source>
        <dbReference type="EMBL" id="OOC53593.1"/>
    </source>
</evidence>
<name>A0A1V3BYX0_9ACTN</name>
<dbReference type="InterPro" id="IPR050237">
    <property type="entry name" value="ATP-dep_AMP-bd_enzyme"/>
</dbReference>
<dbReference type="GO" id="GO:0016878">
    <property type="term" value="F:acid-thiol ligase activity"/>
    <property type="evidence" value="ECO:0007669"/>
    <property type="project" value="UniProtKB-ARBA"/>
</dbReference>
<protein>
    <submittedName>
        <fullName evidence="3">Acyl-CoA synthetase</fullName>
    </submittedName>
</protein>
<dbReference type="STRING" id="501010.NOSIN_07060"/>
<dbReference type="NCBIfam" id="NF006182">
    <property type="entry name" value="PRK08316.1"/>
    <property type="match status" value="1"/>
</dbReference>
<dbReference type="SUPFAM" id="SSF56801">
    <property type="entry name" value="Acetyl-CoA synthetase-like"/>
    <property type="match status" value="1"/>
</dbReference>
<dbReference type="PANTHER" id="PTHR43767">
    <property type="entry name" value="LONG-CHAIN-FATTY-ACID--COA LIGASE"/>
    <property type="match status" value="1"/>
</dbReference>
<sequence>MNSSTTSSTVDDLLRRSAARTPGRTALVFGDRTWTYAELDAGVTRAAARLLGLGAAPGDRVAAYGRNSDAYLIGFLACARAGLVHVPVNFALQGEELSYLLEQSGSSIVLADPALRSAVDGLRAETGVEQVLELREGPGSLLADSLRGPVPELDVAVSDTDLVQLLYTSGTTSRPKGAMMTHRALVHEYLSCVVGLDLSADDEPLHAMPLYHSAQMHVFLMPWLAVGARNTLVETPDPADLLGRIETGRHGAFFAAPTLWVAMAGHADFARRDLSSLRKAYYGASVMPGPVLDKLRSALPELGFYNCFGQSEIGPLATVLCPEEHEARPASAGRAALFVELRVMDDKGQDVGPGELGEVVYRSPQLCRGYWDKPQETEEAFRDGWFHSGDLVRIDSEGYIEVVDRIKDVINTGGVLVASREVEDALYTHPGVAEAAVVGAPDEKWIEAVTAFVVPTDEADPETLPDDLVKHVRARLAPFKAPKEVRVVAELPRNASGKILKRELRDRTS</sequence>
<dbReference type="RefSeq" id="WP_077689978.1">
    <property type="nucleotide sequence ID" value="NZ_MCOK01000001.1"/>
</dbReference>
<dbReference type="PROSITE" id="PS00455">
    <property type="entry name" value="AMP_BINDING"/>
    <property type="match status" value="1"/>
</dbReference>
<comment type="caution">
    <text evidence="3">The sequence shown here is derived from an EMBL/GenBank/DDBJ whole genome shotgun (WGS) entry which is preliminary data.</text>
</comment>
<dbReference type="PANTHER" id="PTHR43767:SF1">
    <property type="entry name" value="NONRIBOSOMAL PEPTIDE SYNTHASE PES1 (EUROFUNG)-RELATED"/>
    <property type="match status" value="1"/>
</dbReference>
<dbReference type="Pfam" id="PF13193">
    <property type="entry name" value="AMP-binding_C"/>
    <property type="match status" value="1"/>
</dbReference>
<dbReference type="OrthoDB" id="4363623at2"/>
<evidence type="ECO:0000259" key="2">
    <source>
        <dbReference type="Pfam" id="PF13193"/>
    </source>
</evidence>
<evidence type="ECO:0000313" key="4">
    <source>
        <dbReference type="Proteomes" id="UP000189004"/>
    </source>
</evidence>
<dbReference type="CDD" id="cd17631">
    <property type="entry name" value="FACL_FadD13-like"/>
    <property type="match status" value="1"/>
</dbReference>
<dbReference type="InterPro" id="IPR042099">
    <property type="entry name" value="ANL_N_sf"/>
</dbReference>
<feature type="domain" description="AMP-binding enzyme C-terminal" evidence="2">
    <location>
        <begin position="421"/>
        <end position="498"/>
    </location>
</feature>
<dbReference type="InterPro" id="IPR020845">
    <property type="entry name" value="AMP-binding_CS"/>
</dbReference>
<dbReference type="Proteomes" id="UP000189004">
    <property type="component" value="Unassembled WGS sequence"/>
</dbReference>
<proteinExistence type="predicted"/>
<organism evidence="3 4">
    <name type="scientific">Nocardiopsis sinuspersici</name>
    <dbReference type="NCBI Taxonomy" id="501010"/>
    <lineage>
        <taxon>Bacteria</taxon>
        <taxon>Bacillati</taxon>
        <taxon>Actinomycetota</taxon>
        <taxon>Actinomycetes</taxon>
        <taxon>Streptosporangiales</taxon>
        <taxon>Nocardiopsidaceae</taxon>
        <taxon>Nocardiopsis</taxon>
    </lineage>
</organism>
<dbReference type="InterPro" id="IPR045851">
    <property type="entry name" value="AMP-bd_C_sf"/>
</dbReference>
<dbReference type="AlphaFoldDB" id="A0A1V3BYX0"/>
<dbReference type="EMBL" id="MCOK01000001">
    <property type="protein sequence ID" value="OOC53593.1"/>
    <property type="molecule type" value="Genomic_DNA"/>
</dbReference>
<reference evidence="4" key="1">
    <citation type="submission" date="2016-08" db="EMBL/GenBank/DDBJ databases">
        <authorList>
            <person name="Tokovenko B."/>
            <person name="Kalinowski J."/>
        </authorList>
    </citation>
    <scope>NUCLEOTIDE SEQUENCE [LARGE SCALE GENOMIC DNA]</scope>
    <source>
        <strain evidence="4">UTMC102</strain>
    </source>
</reference>